<evidence type="ECO:0000256" key="7">
    <source>
        <dbReference type="SAM" id="Phobius"/>
    </source>
</evidence>
<keyword evidence="3" id="KW-1003">Cell membrane</keyword>
<dbReference type="PANTHER" id="PTHR32243">
    <property type="entry name" value="MALTOSE TRANSPORT SYSTEM PERMEASE-RELATED"/>
    <property type="match status" value="1"/>
</dbReference>
<dbReference type="InterPro" id="IPR050901">
    <property type="entry name" value="BP-dep_ABC_trans_perm"/>
</dbReference>
<comment type="subcellular location">
    <subcellularLocation>
        <location evidence="1">Cell membrane</location>
        <topology evidence="1">Multi-pass membrane protein</topology>
    </subcellularLocation>
</comment>
<accession>A0A381UA73</accession>
<feature type="transmembrane region" description="Helical" evidence="7">
    <location>
        <begin position="196"/>
        <end position="220"/>
    </location>
</feature>
<evidence type="ECO:0000256" key="6">
    <source>
        <dbReference type="ARBA" id="ARBA00023136"/>
    </source>
</evidence>
<evidence type="ECO:0000256" key="4">
    <source>
        <dbReference type="ARBA" id="ARBA00022692"/>
    </source>
</evidence>
<evidence type="ECO:0000256" key="1">
    <source>
        <dbReference type="ARBA" id="ARBA00004651"/>
    </source>
</evidence>
<evidence type="ECO:0000313" key="9">
    <source>
        <dbReference type="EMBL" id="SVA25100.1"/>
    </source>
</evidence>
<feature type="transmembrane region" description="Helical" evidence="7">
    <location>
        <begin position="12"/>
        <end position="33"/>
    </location>
</feature>
<keyword evidence="4 7" id="KW-0812">Transmembrane</keyword>
<feature type="transmembrane region" description="Helical" evidence="7">
    <location>
        <begin position="70"/>
        <end position="87"/>
    </location>
</feature>
<feature type="domain" description="ABC transmembrane type-1" evidence="8">
    <location>
        <begin position="129"/>
        <end position="320"/>
    </location>
</feature>
<dbReference type="Gene3D" id="1.10.3720.10">
    <property type="entry name" value="MetI-like"/>
    <property type="match status" value="1"/>
</dbReference>
<dbReference type="PANTHER" id="PTHR32243:SF18">
    <property type="entry name" value="INNER MEMBRANE ABC TRANSPORTER PERMEASE PROTEIN YCJP"/>
    <property type="match status" value="1"/>
</dbReference>
<sequence>VQKIKNPIGRLIIHITLWVFILYNSVPFFWTFLQSLKTKKQANSRTPLFWFEPTLEHYSELWLERVPENFVLLVCFIIAILLALFLFSIIGKHLSVSAFVIRFIILGSIIIILFSIPFFVETAEFYDYFVNTMIVGAGTVIISISMASLSGYALSRYLGIAGVVLIILALAFRSLPRMAFGLPYFWMGQISGLFDSNFLVIVALAAVNQPFAIYMLRSFFKDIPREIEEAAMVDGASRFEAFIRVIVPIMWPGIIATSLFTLVLVYHEFLLVRILTLKNWTLAVAMQQYLGGISDSGSLPLKSAAAVSAALPLLVIILFYQKHLIKGITTGSVKG</sequence>
<feature type="non-terminal residue" evidence="9">
    <location>
        <position position="1"/>
    </location>
</feature>
<feature type="transmembrane region" description="Helical" evidence="7">
    <location>
        <begin position="241"/>
        <end position="266"/>
    </location>
</feature>
<feature type="transmembrane region" description="Helical" evidence="7">
    <location>
        <begin position="125"/>
        <end position="145"/>
    </location>
</feature>
<reference evidence="9" key="1">
    <citation type="submission" date="2018-05" db="EMBL/GenBank/DDBJ databases">
        <authorList>
            <person name="Lanie J.A."/>
            <person name="Ng W.-L."/>
            <person name="Kazmierczak K.M."/>
            <person name="Andrzejewski T.M."/>
            <person name="Davidsen T.M."/>
            <person name="Wayne K.J."/>
            <person name="Tettelin H."/>
            <person name="Glass J.I."/>
            <person name="Rusch D."/>
            <person name="Podicherti R."/>
            <person name="Tsui H.-C.T."/>
            <person name="Winkler M.E."/>
        </authorList>
    </citation>
    <scope>NUCLEOTIDE SEQUENCE</scope>
</reference>
<protein>
    <recommendedName>
        <fullName evidence="8">ABC transmembrane type-1 domain-containing protein</fullName>
    </recommendedName>
</protein>
<feature type="transmembrane region" description="Helical" evidence="7">
    <location>
        <begin position="157"/>
        <end position="176"/>
    </location>
</feature>
<dbReference type="SUPFAM" id="SSF161098">
    <property type="entry name" value="MetI-like"/>
    <property type="match status" value="1"/>
</dbReference>
<dbReference type="AlphaFoldDB" id="A0A381UA73"/>
<feature type="transmembrane region" description="Helical" evidence="7">
    <location>
        <begin position="299"/>
        <end position="320"/>
    </location>
</feature>
<dbReference type="InterPro" id="IPR000515">
    <property type="entry name" value="MetI-like"/>
</dbReference>
<dbReference type="InterPro" id="IPR035906">
    <property type="entry name" value="MetI-like_sf"/>
</dbReference>
<feature type="transmembrane region" description="Helical" evidence="7">
    <location>
        <begin position="99"/>
        <end position="119"/>
    </location>
</feature>
<name>A0A381UA73_9ZZZZ</name>
<evidence type="ECO:0000259" key="8">
    <source>
        <dbReference type="PROSITE" id="PS50928"/>
    </source>
</evidence>
<dbReference type="GO" id="GO:0055085">
    <property type="term" value="P:transmembrane transport"/>
    <property type="evidence" value="ECO:0007669"/>
    <property type="project" value="InterPro"/>
</dbReference>
<organism evidence="9">
    <name type="scientific">marine metagenome</name>
    <dbReference type="NCBI Taxonomy" id="408172"/>
    <lineage>
        <taxon>unclassified sequences</taxon>
        <taxon>metagenomes</taxon>
        <taxon>ecological metagenomes</taxon>
    </lineage>
</organism>
<gene>
    <name evidence="9" type="ORF">METZ01_LOCUS77954</name>
</gene>
<keyword evidence="2" id="KW-0813">Transport</keyword>
<dbReference type="Pfam" id="PF00528">
    <property type="entry name" value="BPD_transp_1"/>
    <property type="match status" value="1"/>
</dbReference>
<evidence type="ECO:0000256" key="5">
    <source>
        <dbReference type="ARBA" id="ARBA00022989"/>
    </source>
</evidence>
<dbReference type="GO" id="GO:0005886">
    <property type="term" value="C:plasma membrane"/>
    <property type="evidence" value="ECO:0007669"/>
    <property type="project" value="UniProtKB-SubCell"/>
</dbReference>
<dbReference type="PROSITE" id="PS50928">
    <property type="entry name" value="ABC_TM1"/>
    <property type="match status" value="1"/>
</dbReference>
<evidence type="ECO:0000256" key="2">
    <source>
        <dbReference type="ARBA" id="ARBA00022448"/>
    </source>
</evidence>
<evidence type="ECO:0000256" key="3">
    <source>
        <dbReference type="ARBA" id="ARBA00022475"/>
    </source>
</evidence>
<dbReference type="CDD" id="cd06261">
    <property type="entry name" value="TM_PBP2"/>
    <property type="match status" value="1"/>
</dbReference>
<dbReference type="EMBL" id="UINC01006039">
    <property type="protein sequence ID" value="SVA25100.1"/>
    <property type="molecule type" value="Genomic_DNA"/>
</dbReference>
<keyword evidence="6 7" id="KW-0472">Membrane</keyword>
<keyword evidence="5 7" id="KW-1133">Transmembrane helix</keyword>
<proteinExistence type="predicted"/>